<feature type="non-terminal residue" evidence="1">
    <location>
        <position position="1"/>
    </location>
</feature>
<sequence>ELNSDRASGDVIICCQDASTQVDDLDFDTQSICKFHPNDAGQKFKLTYFDSEGNLSDMKYEFSLDVGQIYEYLETESNVHWEDLDFEWDDSDLSTAMIDYTSNIAPVSSKRELSERYVSLGKSDVPMVEAKQVMGVND</sequence>
<reference evidence="1" key="1">
    <citation type="submission" date="2014-09" db="EMBL/GenBank/DDBJ databases">
        <authorList>
            <person name="Magalhaes I.L.F."/>
            <person name="Oliveira U."/>
            <person name="Santos F.R."/>
            <person name="Vidigal T.H.D.A."/>
            <person name="Brescovit A.D."/>
            <person name="Santos A.J."/>
        </authorList>
    </citation>
    <scope>NUCLEOTIDE SEQUENCE</scope>
</reference>
<accession>A0A0K8SZV4</accession>
<evidence type="ECO:0000313" key="1">
    <source>
        <dbReference type="EMBL" id="JAG58460.1"/>
    </source>
</evidence>
<organism evidence="1">
    <name type="scientific">Lygus hesperus</name>
    <name type="common">Western plant bug</name>
    <dbReference type="NCBI Taxonomy" id="30085"/>
    <lineage>
        <taxon>Eukaryota</taxon>
        <taxon>Metazoa</taxon>
        <taxon>Ecdysozoa</taxon>
        <taxon>Arthropoda</taxon>
        <taxon>Hexapoda</taxon>
        <taxon>Insecta</taxon>
        <taxon>Pterygota</taxon>
        <taxon>Neoptera</taxon>
        <taxon>Paraneoptera</taxon>
        <taxon>Hemiptera</taxon>
        <taxon>Heteroptera</taxon>
        <taxon>Panheteroptera</taxon>
        <taxon>Cimicomorpha</taxon>
        <taxon>Miridae</taxon>
        <taxon>Mirini</taxon>
        <taxon>Lygus</taxon>
    </lineage>
</organism>
<dbReference type="AlphaFoldDB" id="A0A0K8SZV4"/>
<name>A0A0K8SZV4_LYGHE</name>
<proteinExistence type="predicted"/>
<protein>
    <submittedName>
        <fullName evidence="1">Uncharacterized protein</fullName>
    </submittedName>
</protein>
<dbReference type="EMBL" id="GBRD01007361">
    <property type="protein sequence ID" value="JAG58460.1"/>
    <property type="molecule type" value="Transcribed_RNA"/>
</dbReference>